<dbReference type="Proteomes" id="UP000023758">
    <property type="component" value="Unassembled WGS sequence"/>
</dbReference>
<gene>
    <name evidence="1" type="ORF">H103_04704</name>
</gene>
<protein>
    <submittedName>
        <fullName evidence="1">Uncharacterized protein</fullName>
    </submittedName>
</protein>
<reference evidence="1" key="1">
    <citation type="submission" date="2014-02" db="EMBL/GenBank/DDBJ databases">
        <title>The Genome Sequence of Trichophyton rubrum (morphotype fischeri) CBS 288.86.</title>
        <authorList>
            <consortium name="The Broad Institute Genomics Platform"/>
            <person name="Cuomo C.A."/>
            <person name="White T.C."/>
            <person name="Graser Y."/>
            <person name="Martinez-Rossi N."/>
            <person name="Heitman J."/>
            <person name="Young S.K."/>
            <person name="Zeng Q."/>
            <person name="Gargeya S."/>
            <person name="Abouelleil A."/>
            <person name="Alvarado L."/>
            <person name="Chapman S.B."/>
            <person name="Gainer-Dewar J."/>
            <person name="Goldberg J."/>
            <person name="Griggs A."/>
            <person name="Gujja S."/>
            <person name="Hansen M."/>
            <person name="Howarth C."/>
            <person name="Imamovic A."/>
            <person name="Larimer J."/>
            <person name="Martinez D."/>
            <person name="Murphy C."/>
            <person name="Pearson M.D."/>
            <person name="Persinoti G."/>
            <person name="Poon T."/>
            <person name="Priest M."/>
            <person name="Roberts A.D."/>
            <person name="Saif S."/>
            <person name="Shea T.D."/>
            <person name="Sykes S.N."/>
            <person name="Wortman J."/>
            <person name="Nusbaum C."/>
            <person name="Birren B."/>
        </authorList>
    </citation>
    <scope>NUCLEOTIDE SEQUENCE [LARGE SCALE GENOMIC DNA]</scope>
    <source>
        <strain evidence="1">CBS 288.86</strain>
    </source>
</reference>
<dbReference type="EMBL" id="KK207856">
    <property type="protein sequence ID" value="EZF52156.1"/>
    <property type="molecule type" value="Genomic_DNA"/>
</dbReference>
<dbReference type="HOGENOM" id="CLU_987613_0_0_1"/>
<dbReference type="AlphaFoldDB" id="A0A022W209"/>
<organism evidence="1">
    <name type="scientific">Trichophyton rubrum CBS 288.86</name>
    <dbReference type="NCBI Taxonomy" id="1215330"/>
    <lineage>
        <taxon>Eukaryota</taxon>
        <taxon>Fungi</taxon>
        <taxon>Dikarya</taxon>
        <taxon>Ascomycota</taxon>
        <taxon>Pezizomycotina</taxon>
        <taxon>Eurotiomycetes</taxon>
        <taxon>Eurotiomycetidae</taxon>
        <taxon>Onygenales</taxon>
        <taxon>Arthrodermataceae</taxon>
        <taxon>Trichophyton</taxon>
    </lineage>
</organism>
<accession>A0A022W209</accession>
<name>A0A022W209_TRIRU</name>
<sequence length="282" mass="32385">MMTVKCLNLGIHGNFSFADVKKLVSQERGDCYTNWLPTIFSSPEVTLEYHLPIFPQGADVDPAGFDSLIKTLNYALCPHMRANQPGVHLLYVRKPGAEPRPGWIDPSARCFECKTVVTACDLPSSTPGNDGRVWLALKVSRSIGRLYSPLEPTWRNQSFSTKIFNWERYNKVRSKWCRDFWRENPTAYVGWEDEECLQNVPVHPYIPPTGTGYGQSRLTPNIGASFSREQQRVNRWLYWCNLIPEWVHRKFAPVYRLEVSNWTGTTVVSRKCGEVPEVKEIL</sequence>
<proteinExistence type="predicted"/>
<evidence type="ECO:0000313" key="1">
    <source>
        <dbReference type="EMBL" id="EZF52156.1"/>
    </source>
</evidence>
<dbReference type="OrthoDB" id="4207173at2759"/>